<dbReference type="InParanoid" id="B7QAT5"/>
<dbReference type="PANTHER" id="PTHR24300">
    <property type="entry name" value="CYTOCHROME P450 508A4-RELATED"/>
    <property type="match status" value="1"/>
</dbReference>
<accession>B7QAT5</accession>
<protein>
    <submittedName>
        <fullName evidence="5 6">Cytochrome P450, putative</fullName>
        <ecNumber evidence="5">1.14.14.1</ecNumber>
    </submittedName>
</protein>
<dbReference type="InterPro" id="IPR050182">
    <property type="entry name" value="Cytochrome_P450_fam2"/>
</dbReference>
<dbReference type="Proteomes" id="UP000001555">
    <property type="component" value="Unassembled WGS sequence"/>
</dbReference>
<evidence type="ECO:0000313" key="6">
    <source>
        <dbReference type="EnsemblMetazoa" id="ISCW022451-PA"/>
    </source>
</evidence>
<proteinExistence type="inferred from homology"/>
<dbReference type="GO" id="GO:0005506">
    <property type="term" value="F:iron ion binding"/>
    <property type="evidence" value="ECO:0007669"/>
    <property type="project" value="InterPro"/>
</dbReference>
<evidence type="ECO:0000256" key="2">
    <source>
        <dbReference type="ARBA" id="ARBA00022723"/>
    </source>
</evidence>
<dbReference type="GO" id="GO:0020037">
    <property type="term" value="F:heme binding"/>
    <property type="evidence" value="ECO:0000318"/>
    <property type="project" value="GO_Central"/>
</dbReference>
<organism>
    <name type="scientific">Ixodes scapularis</name>
    <name type="common">Black-legged tick</name>
    <name type="synonym">Deer tick</name>
    <dbReference type="NCBI Taxonomy" id="6945"/>
    <lineage>
        <taxon>Eukaryota</taxon>
        <taxon>Metazoa</taxon>
        <taxon>Ecdysozoa</taxon>
        <taxon>Arthropoda</taxon>
        <taxon>Chelicerata</taxon>
        <taxon>Arachnida</taxon>
        <taxon>Acari</taxon>
        <taxon>Parasitiformes</taxon>
        <taxon>Ixodida</taxon>
        <taxon>Ixodoidea</taxon>
        <taxon>Ixodidae</taxon>
        <taxon>Ixodinae</taxon>
        <taxon>Ixodes</taxon>
    </lineage>
</organism>
<dbReference type="GO" id="GO:0016712">
    <property type="term" value="F:oxidoreductase activity, acting on paired donors, with incorporation or reduction of molecular oxygen, reduced flavin or flavoprotein as one donor, and incorporation of one atom of oxygen"/>
    <property type="evidence" value="ECO:0000318"/>
    <property type="project" value="GO_Central"/>
</dbReference>
<reference evidence="6" key="2">
    <citation type="submission" date="2020-05" db="UniProtKB">
        <authorList>
            <consortium name="EnsemblMetazoa"/>
        </authorList>
    </citation>
    <scope>IDENTIFICATION</scope>
    <source>
        <strain evidence="6">wikel</strain>
    </source>
</reference>
<dbReference type="VEuPathDB" id="VectorBase:ISCW022451"/>
<dbReference type="AlphaFoldDB" id="B7QAT5"/>
<dbReference type="VEuPathDB" id="VectorBase:ISCI022451"/>
<dbReference type="Gene3D" id="1.10.630.10">
    <property type="entry name" value="Cytochrome P450"/>
    <property type="match status" value="1"/>
</dbReference>
<keyword evidence="2" id="KW-0479">Metal-binding</keyword>
<dbReference type="FunFam" id="1.10.630.10:FF:000332">
    <property type="entry name" value="Cytochrome P450, putative"/>
    <property type="match status" value="1"/>
</dbReference>
<keyword evidence="7" id="KW-1185">Reference proteome</keyword>
<dbReference type="EMBL" id="ABJB010320351">
    <property type="status" value="NOT_ANNOTATED_CDS"/>
    <property type="molecule type" value="Genomic_DNA"/>
</dbReference>
<reference evidence="5 7" key="1">
    <citation type="submission" date="2008-03" db="EMBL/GenBank/DDBJ databases">
        <title>Annotation of Ixodes scapularis.</title>
        <authorList>
            <consortium name="Ixodes scapularis Genome Project Consortium"/>
            <person name="Caler E."/>
            <person name="Hannick L.I."/>
            <person name="Bidwell S."/>
            <person name="Joardar V."/>
            <person name="Thiagarajan M."/>
            <person name="Amedeo P."/>
            <person name="Galinsky K.J."/>
            <person name="Schobel S."/>
            <person name="Inman J."/>
            <person name="Hostetler J."/>
            <person name="Miller J."/>
            <person name="Hammond M."/>
            <person name="Megy K."/>
            <person name="Lawson D."/>
            <person name="Kodira C."/>
            <person name="Sutton G."/>
            <person name="Meyer J."/>
            <person name="Hill C.A."/>
            <person name="Birren B."/>
            <person name="Nene V."/>
            <person name="Collins F."/>
            <person name="Alarcon-Chaidez F."/>
            <person name="Wikel S."/>
            <person name="Strausberg R."/>
        </authorList>
    </citation>
    <scope>NUCLEOTIDE SEQUENCE [LARGE SCALE GENOMIC DNA]</scope>
    <source>
        <strain evidence="7">Wikel</strain>
        <strain evidence="5">Wikel colony</strain>
    </source>
</reference>
<dbReference type="EnsemblMetazoa" id="ISCW022451-RA">
    <property type="protein sequence ID" value="ISCW022451-PA"/>
    <property type="gene ID" value="ISCW022451"/>
</dbReference>
<dbReference type="PANTHER" id="PTHR24300:SF375">
    <property type="entry name" value="CYTOCHROME P450 FAMILY"/>
    <property type="match status" value="1"/>
</dbReference>
<keyword evidence="3" id="KW-0408">Iron</keyword>
<dbReference type="GO" id="GO:0006082">
    <property type="term" value="P:organic acid metabolic process"/>
    <property type="evidence" value="ECO:0000318"/>
    <property type="project" value="GO_Central"/>
</dbReference>
<dbReference type="SUPFAM" id="SSF48264">
    <property type="entry name" value="Cytochrome P450"/>
    <property type="match status" value="1"/>
</dbReference>
<dbReference type="EMBL" id="ABJB010127155">
    <property type="status" value="NOT_ANNOTATED_CDS"/>
    <property type="molecule type" value="Genomic_DNA"/>
</dbReference>
<dbReference type="GO" id="GO:0005737">
    <property type="term" value="C:cytoplasm"/>
    <property type="evidence" value="ECO:0000318"/>
    <property type="project" value="GO_Central"/>
</dbReference>
<sequence length="279" mass="31032">MCTTQEELRYLIQHISMACGTAIPVQEFLLPSTSNVITALLFGTTLALDDPKRKRLIQLVTTYTSLVTSGPIVNWMPDWLSAIVSALPFSRMGAIRGARQELFQFVRNDDEDGRDTASDVSVTGVEMGLVVKRLRDPVPFPEDPGAEGTEGHLLGNAFDFYIGGTHTPASFIHWLLAVCAQKQDTVQSRIQREIDDHIGCERQPTWEDSKKMHFTMATPSGQPAMCVHDSWDEGEGRRHLRSSDGTFGVDRKMQQREGWRAGLKGLWDSTRAVTQGLGL</sequence>
<dbReference type="InterPro" id="IPR001128">
    <property type="entry name" value="Cyt_P450"/>
</dbReference>
<keyword evidence="5" id="KW-0560">Oxidoreductase</keyword>
<dbReference type="Pfam" id="PF00067">
    <property type="entry name" value="p450"/>
    <property type="match status" value="1"/>
</dbReference>
<comment type="similarity">
    <text evidence="1">Belongs to the cytochrome P450 family.</text>
</comment>
<evidence type="ECO:0000256" key="4">
    <source>
        <dbReference type="ARBA" id="ARBA00023033"/>
    </source>
</evidence>
<gene>
    <name evidence="5" type="ORF">IscW_ISCW022451</name>
</gene>
<evidence type="ECO:0000256" key="1">
    <source>
        <dbReference type="ARBA" id="ARBA00010617"/>
    </source>
</evidence>
<dbReference type="PaxDb" id="6945-B7QAT5"/>
<evidence type="ECO:0000313" key="5">
    <source>
        <dbReference type="EMBL" id="EEC15957.1"/>
    </source>
</evidence>
<keyword evidence="4" id="KW-0503">Monooxygenase</keyword>
<evidence type="ECO:0000313" key="7">
    <source>
        <dbReference type="Proteomes" id="UP000001555"/>
    </source>
</evidence>
<dbReference type="EMBL" id="DS896564">
    <property type="protein sequence ID" value="EEC15957.1"/>
    <property type="molecule type" value="Genomic_DNA"/>
</dbReference>
<name>B7QAT5_IXOSC</name>
<dbReference type="EC" id="1.14.14.1" evidence="5"/>
<dbReference type="HOGENOM" id="CLU_998472_0_0_1"/>
<dbReference type="GO" id="GO:0006805">
    <property type="term" value="P:xenobiotic metabolic process"/>
    <property type="evidence" value="ECO:0000318"/>
    <property type="project" value="GO_Central"/>
</dbReference>
<evidence type="ECO:0000256" key="3">
    <source>
        <dbReference type="ARBA" id="ARBA00023004"/>
    </source>
</evidence>
<dbReference type="InterPro" id="IPR036396">
    <property type="entry name" value="Cyt_P450_sf"/>
</dbReference>